<comment type="caution">
    <text evidence="1">The sequence shown here is derived from an EMBL/GenBank/DDBJ whole genome shotgun (WGS) entry which is preliminary data.</text>
</comment>
<reference evidence="1" key="1">
    <citation type="journal article" date="2014" name="Front. Microbiol.">
        <title>High frequency of phylogenetically diverse reductive dehalogenase-homologous genes in deep subseafloor sedimentary metagenomes.</title>
        <authorList>
            <person name="Kawai M."/>
            <person name="Futagami T."/>
            <person name="Toyoda A."/>
            <person name="Takaki Y."/>
            <person name="Nishi S."/>
            <person name="Hori S."/>
            <person name="Arai W."/>
            <person name="Tsubouchi T."/>
            <person name="Morono Y."/>
            <person name="Uchiyama I."/>
            <person name="Ito T."/>
            <person name="Fujiyama A."/>
            <person name="Inagaki F."/>
            <person name="Takami H."/>
        </authorList>
    </citation>
    <scope>NUCLEOTIDE SEQUENCE</scope>
    <source>
        <strain evidence="1">Expedition CK06-06</strain>
    </source>
</reference>
<gene>
    <name evidence="1" type="ORF">S12H4_53970</name>
</gene>
<accession>X1VGP5</accession>
<proteinExistence type="predicted"/>
<organism evidence="1">
    <name type="scientific">marine sediment metagenome</name>
    <dbReference type="NCBI Taxonomy" id="412755"/>
    <lineage>
        <taxon>unclassified sequences</taxon>
        <taxon>metagenomes</taxon>
        <taxon>ecological metagenomes</taxon>
    </lineage>
</organism>
<name>X1VGP5_9ZZZZ</name>
<dbReference type="AlphaFoldDB" id="X1VGP5"/>
<dbReference type="EMBL" id="BARW01034430">
    <property type="protein sequence ID" value="GAJ06345.1"/>
    <property type="molecule type" value="Genomic_DNA"/>
</dbReference>
<evidence type="ECO:0000313" key="1">
    <source>
        <dbReference type="EMBL" id="GAJ06345.1"/>
    </source>
</evidence>
<protein>
    <submittedName>
        <fullName evidence="1">Uncharacterized protein</fullName>
    </submittedName>
</protein>
<sequence>MRLFSTEEVIFKKTFSHQIPYKFQYHQAKLKMFIKDYFSELARYLKDTPKKCPGEMFLSARTGIWLRNFVCGWFDEKDYFEFRPADIVLKMEKVGRGEMRKYIRQF</sequence>